<dbReference type="Proteomes" id="UP001589568">
    <property type="component" value="Unassembled WGS sequence"/>
</dbReference>
<dbReference type="Gene3D" id="1.10.260.40">
    <property type="entry name" value="lambda repressor-like DNA-binding domains"/>
    <property type="match status" value="1"/>
</dbReference>
<dbReference type="EMBL" id="JBHMCF010000046">
    <property type="protein sequence ID" value="MFB9476199.1"/>
    <property type="molecule type" value="Genomic_DNA"/>
</dbReference>
<evidence type="ECO:0000259" key="1">
    <source>
        <dbReference type="PROSITE" id="PS50943"/>
    </source>
</evidence>
<dbReference type="Pfam" id="PF13560">
    <property type="entry name" value="HTH_31"/>
    <property type="match status" value="1"/>
</dbReference>
<reference evidence="2 3" key="1">
    <citation type="submission" date="2024-09" db="EMBL/GenBank/DDBJ databases">
        <authorList>
            <person name="Sun Q."/>
            <person name="Mori K."/>
        </authorList>
    </citation>
    <scope>NUCLEOTIDE SEQUENCE [LARGE SCALE GENOMIC DNA]</scope>
    <source>
        <strain evidence="2 3">JCM 3324</strain>
    </source>
</reference>
<dbReference type="CDD" id="cd00093">
    <property type="entry name" value="HTH_XRE"/>
    <property type="match status" value="1"/>
</dbReference>
<dbReference type="Pfam" id="PF19054">
    <property type="entry name" value="DUF5753"/>
    <property type="match status" value="1"/>
</dbReference>
<proteinExistence type="predicted"/>
<gene>
    <name evidence="2" type="ORF">ACFFR3_42455</name>
</gene>
<dbReference type="InterPro" id="IPR010982">
    <property type="entry name" value="Lambda_DNA-bd_dom_sf"/>
</dbReference>
<dbReference type="InterPro" id="IPR043917">
    <property type="entry name" value="DUF5753"/>
</dbReference>
<accession>A0ABV5P2N0</accession>
<dbReference type="RefSeq" id="WP_345404944.1">
    <property type="nucleotide sequence ID" value="NZ_BAAAXS010000001.1"/>
</dbReference>
<dbReference type="SUPFAM" id="SSF47413">
    <property type="entry name" value="lambda repressor-like DNA-binding domains"/>
    <property type="match status" value="1"/>
</dbReference>
<dbReference type="PROSITE" id="PS50943">
    <property type="entry name" value="HTH_CROC1"/>
    <property type="match status" value="1"/>
</dbReference>
<sequence>MPAADMSDLNDVSDGSGLWSAPTTLRALIGAQLRRLREAQGVSREEAAFLIRGSNSKISRMEAGRTGFKARDVADLLTLYGVTDDGARASLLALVEQANAPSWWQEYREAIPDWFEPFLGLEQDACLIRAYEVQLVPGLLQTEDYARAVITQGAKNAGSYSVEQRVALRMRRRRVLTRDDPARLWVVLDEAALHRRVAGEEIMRAQWEHLAKMSELPHVTLQVLPFTSSDCAGGLGPVTILRFPQQQLPDVVYIEQLTTAQYLTKSADVLPYHALMDELGLAALPPEQTAGLLRELAATKTG</sequence>
<comment type="caution">
    <text evidence="2">The sequence shown here is derived from an EMBL/GenBank/DDBJ whole genome shotgun (WGS) entry which is preliminary data.</text>
</comment>
<evidence type="ECO:0000313" key="2">
    <source>
        <dbReference type="EMBL" id="MFB9476199.1"/>
    </source>
</evidence>
<name>A0ABV5P2N0_9ACTN</name>
<dbReference type="SMART" id="SM00530">
    <property type="entry name" value="HTH_XRE"/>
    <property type="match status" value="1"/>
</dbReference>
<keyword evidence="3" id="KW-1185">Reference proteome</keyword>
<organism evidence="2 3">
    <name type="scientific">Nonomuraea salmonea</name>
    <dbReference type="NCBI Taxonomy" id="46181"/>
    <lineage>
        <taxon>Bacteria</taxon>
        <taxon>Bacillati</taxon>
        <taxon>Actinomycetota</taxon>
        <taxon>Actinomycetes</taxon>
        <taxon>Streptosporangiales</taxon>
        <taxon>Streptosporangiaceae</taxon>
        <taxon>Nonomuraea</taxon>
    </lineage>
</organism>
<feature type="domain" description="HTH cro/C1-type" evidence="1">
    <location>
        <begin position="33"/>
        <end position="87"/>
    </location>
</feature>
<evidence type="ECO:0000313" key="3">
    <source>
        <dbReference type="Proteomes" id="UP001589568"/>
    </source>
</evidence>
<dbReference type="InterPro" id="IPR001387">
    <property type="entry name" value="Cro/C1-type_HTH"/>
</dbReference>
<protein>
    <submittedName>
        <fullName evidence="2">Helix-turn-helix domain-containing protein</fullName>
    </submittedName>
</protein>